<keyword evidence="2" id="KW-1185">Reference proteome</keyword>
<evidence type="ECO:0000313" key="1">
    <source>
        <dbReference type="EMBL" id="KAK1875451.1"/>
    </source>
</evidence>
<reference evidence="1" key="1">
    <citation type="submission" date="2023-04" db="EMBL/GenBank/DDBJ databases">
        <title>Chromosome-level genome of Chaenocephalus aceratus.</title>
        <authorList>
            <person name="Park H."/>
        </authorList>
    </citation>
    <scope>NUCLEOTIDE SEQUENCE</scope>
    <source>
        <strain evidence="1">DE</strain>
        <tissue evidence="1">Muscle</tissue>
    </source>
</reference>
<sequence length="182" mass="20332">MCPVPSCNAKKGSRLDRHMLSHTELSLSAQRKMLDRLKRRLILATLGRLRATHPTVPMVSTLDLDQAEGELALPGESPPHTSEAGPSSRTFRLMDFPDDVPVLNSLLEEFKELQEGPDPSPKLQNNVGSKLHRIRHFVAWMSKGKSDLGKLKFLGDLDRLRGWVKSLRGNKMSLTTTPRSTT</sequence>
<proteinExistence type="predicted"/>
<dbReference type="Proteomes" id="UP001228049">
    <property type="component" value="Unassembled WGS sequence"/>
</dbReference>
<comment type="caution">
    <text evidence="1">The sequence shown here is derived from an EMBL/GenBank/DDBJ whole genome shotgun (WGS) entry which is preliminary data.</text>
</comment>
<organism evidence="1 2">
    <name type="scientific">Dissostichus eleginoides</name>
    <name type="common">Patagonian toothfish</name>
    <name type="synonym">Dissostichus amissus</name>
    <dbReference type="NCBI Taxonomy" id="100907"/>
    <lineage>
        <taxon>Eukaryota</taxon>
        <taxon>Metazoa</taxon>
        <taxon>Chordata</taxon>
        <taxon>Craniata</taxon>
        <taxon>Vertebrata</taxon>
        <taxon>Euteleostomi</taxon>
        <taxon>Actinopterygii</taxon>
        <taxon>Neopterygii</taxon>
        <taxon>Teleostei</taxon>
        <taxon>Neoteleostei</taxon>
        <taxon>Acanthomorphata</taxon>
        <taxon>Eupercaria</taxon>
        <taxon>Perciformes</taxon>
        <taxon>Notothenioidei</taxon>
        <taxon>Nototheniidae</taxon>
        <taxon>Dissostichus</taxon>
    </lineage>
</organism>
<evidence type="ECO:0000313" key="2">
    <source>
        <dbReference type="Proteomes" id="UP001228049"/>
    </source>
</evidence>
<dbReference type="EMBL" id="JASDAP010000124">
    <property type="protein sequence ID" value="KAK1875451.1"/>
    <property type="molecule type" value="Genomic_DNA"/>
</dbReference>
<protein>
    <submittedName>
        <fullName evidence="1">Tanabin</fullName>
    </submittedName>
</protein>
<dbReference type="AlphaFoldDB" id="A0AAD9ESI8"/>
<accession>A0AAD9ESI8</accession>
<gene>
    <name evidence="1" type="ORF">KUDE01_006701</name>
</gene>
<name>A0AAD9ESI8_DISEL</name>